<dbReference type="InterPro" id="IPR000172">
    <property type="entry name" value="GMC_OxRdtase_N"/>
</dbReference>
<dbReference type="EMBL" id="JAUIQD010000001">
    <property type="protein sequence ID" value="KAK3364531.1"/>
    <property type="molecule type" value="Genomic_DNA"/>
</dbReference>
<dbReference type="InterPro" id="IPR012132">
    <property type="entry name" value="GMC_OxRdtase"/>
</dbReference>
<dbReference type="InterPro" id="IPR036188">
    <property type="entry name" value="FAD/NAD-bd_sf"/>
</dbReference>
<keyword evidence="4" id="KW-0285">Flavoprotein</keyword>
<name>A0AAJ0ML65_9PEZI</name>
<gene>
    <name evidence="7" type="ORF">B0T25DRAFT_628171</name>
</gene>
<evidence type="ECO:0000256" key="3">
    <source>
        <dbReference type="PIRSR" id="PIRSR000137-2"/>
    </source>
</evidence>
<feature type="binding site" evidence="3">
    <location>
        <position position="279"/>
    </location>
    <ligand>
        <name>FAD</name>
        <dbReference type="ChEBI" id="CHEBI:57692"/>
    </ligand>
</feature>
<feature type="active site" description="Proton donor" evidence="2">
    <location>
        <position position="581"/>
    </location>
</feature>
<dbReference type="Gene3D" id="3.30.560.10">
    <property type="entry name" value="Glucose Oxidase, domain 3"/>
    <property type="match status" value="1"/>
</dbReference>
<reference evidence="7" key="2">
    <citation type="submission" date="2023-06" db="EMBL/GenBank/DDBJ databases">
        <authorList>
            <consortium name="Lawrence Berkeley National Laboratory"/>
            <person name="Haridas S."/>
            <person name="Hensen N."/>
            <person name="Bonometti L."/>
            <person name="Westerberg I."/>
            <person name="Brannstrom I.O."/>
            <person name="Guillou S."/>
            <person name="Cros-Aarteil S."/>
            <person name="Calhoun S."/>
            <person name="Kuo A."/>
            <person name="Mondo S."/>
            <person name="Pangilinan J."/>
            <person name="Riley R."/>
            <person name="Labutti K."/>
            <person name="Andreopoulos B."/>
            <person name="Lipzen A."/>
            <person name="Chen C."/>
            <person name="Yanf M."/>
            <person name="Daum C."/>
            <person name="Ng V."/>
            <person name="Clum A."/>
            <person name="Steindorff A."/>
            <person name="Ohm R."/>
            <person name="Martin F."/>
            <person name="Silar P."/>
            <person name="Natvig D."/>
            <person name="Lalanne C."/>
            <person name="Gautier V."/>
            <person name="Ament-Velasquez S.L."/>
            <person name="Kruys A."/>
            <person name="Hutchinson M.I."/>
            <person name="Powell A.J."/>
            <person name="Barry K."/>
            <person name="Miller A.N."/>
            <person name="Grigoriev I.V."/>
            <person name="Debuchy R."/>
            <person name="Gladieux P."/>
            <person name="Thoren M.H."/>
            <person name="Johannesson H."/>
        </authorList>
    </citation>
    <scope>NUCLEOTIDE SEQUENCE</scope>
    <source>
        <strain evidence="7">CBS 955.72</strain>
    </source>
</reference>
<dbReference type="AlphaFoldDB" id="A0AAJ0ML65"/>
<evidence type="ECO:0000256" key="2">
    <source>
        <dbReference type="PIRSR" id="PIRSR000137-1"/>
    </source>
</evidence>
<evidence type="ECO:0000259" key="6">
    <source>
        <dbReference type="PROSITE" id="PS00623"/>
    </source>
</evidence>
<evidence type="ECO:0000256" key="4">
    <source>
        <dbReference type="RuleBase" id="RU003968"/>
    </source>
</evidence>
<dbReference type="InterPro" id="IPR007867">
    <property type="entry name" value="GMC_OxRtase_C"/>
</dbReference>
<dbReference type="SUPFAM" id="SSF54373">
    <property type="entry name" value="FAD-linked reductases, C-terminal domain"/>
    <property type="match status" value="1"/>
</dbReference>
<feature type="chain" id="PRO_5042547545" description="Glucose-methanol-choline oxidoreductase N-terminal domain-containing protein" evidence="5">
    <location>
        <begin position="21"/>
        <end position="646"/>
    </location>
</feature>
<feature type="domain" description="Glucose-methanol-choline oxidoreductase N-terminal" evidence="6">
    <location>
        <begin position="118"/>
        <end position="141"/>
    </location>
</feature>
<reference evidence="7" key="1">
    <citation type="journal article" date="2023" name="Mol. Phylogenet. Evol.">
        <title>Genome-scale phylogeny and comparative genomics of the fungal order Sordariales.</title>
        <authorList>
            <person name="Hensen N."/>
            <person name="Bonometti L."/>
            <person name="Westerberg I."/>
            <person name="Brannstrom I.O."/>
            <person name="Guillou S."/>
            <person name="Cros-Aarteil S."/>
            <person name="Calhoun S."/>
            <person name="Haridas S."/>
            <person name="Kuo A."/>
            <person name="Mondo S."/>
            <person name="Pangilinan J."/>
            <person name="Riley R."/>
            <person name="LaButti K."/>
            <person name="Andreopoulos B."/>
            <person name="Lipzen A."/>
            <person name="Chen C."/>
            <person name="Yan M."/>
            <person name="Daum C."/>
            <person name="Ng V."/>
            <person name="Clum A."/>
            <person name="Steindorff A."/>
            <person name="Ohm R.A."/>
            <person name="Martin F."/>
            <person name="Silar P."/>
            <person name="Natvig D.O."/>
            <person name="Lalanne C."/>
            <person name="Gautier V."/>
            <person name="Ament-Velasquez S.L."/>
            <person name="Kruys A."/>
            <person name="Hutchinson M.I."/>
            <person name="Powell A.J."/>
            <person name="Barry K."/>
            <person name="Miller A.N."/>
            <person name="Grigoriev I.V."/>
            <person name="Debuchy R."/>
            <person name="Gladieux P."/>
            <person name="Hiltunen Thoren M."/>
            <person name="Johannesson H."/>
        </authorList>
    </citation>
    <scope>NUCLEOTIDE SEQUENCE</scope>
    <source>
        <strain evidence="7">CBS 955.72</strain>
    </source>
</reference>
<comment type="caution">
    <text evidence="7">The sequence shown here is derived from an EMBL/GenBank/DDBJ whole genome shotgun (WGS) entry which is preliminary data.</text>
</comment>
<dbReference type="PIRSF" id="PIRSF000137">
    <property type="entry name" value="Alcohol_oxidase"/>
    <property type="match status" value="1"/>
</dbReference>
<comment type="similarity">
    <text evidence="1 4">Belongs to the GMC oxidoreductase family.</text>
</comment>
<evidence type="ECO:0000313" key="8">
    <source>
        <dbReference type="Proteomes" id="UP001275084"/>
    </source>
</evidence>
<proteinExistence type="inferred from homology"/>
<dbReference type="GO" id="GO:0016614">
    <property type="term" value="F:oxidoreductase activity, acting on CH-OH group of donors"/>
    <property type="evidence" value="ECO:0007669"/>
    <property type="project" value="InterPro"/>
</dbReference>
<dbReference type="Pfam" id="PF05199">
    <property type="entry name" value="GMC_oxred_C"/>
    <property type="match status" value="1"/>
</dbReference>
<keyword evidence="5" id="KW-0732">Signal</keyword>
<comment type="cofactor">
    <cofactor evidence="3">
        <name>FAD</name>
        <dbReference type="ChEBI" id="CHEBI:57692"/>
    </cofactor>
</comment>
<evidence type="ECO:0000256" key="5">
    <source>
        <dbReference type="SAM" id="SignalP"/>
    </source>
</evidence>
<keyword evidence="3 4" id="KW-0274">FAD</keyword>
<protein>
    <recommendedName>
        <fullName evidence="6">Glucose-methanol-choline oxidoreductase N-terminal domain-containing protein</fullName>
    </recommendedName>
</protein>
<dbReference type="PANTHER" id="PTHR11552:SF115">
    <property type="entry name" value="DEHYDROGENASE XPTC-RELATED"/>
    <property type="match status" value="1"/>
</dbReference>
<feature type="signal peptide" evidence="5">
    <location>
        <begin position="1"/>
        <end position="20"/>
    </location>
</feature>
<dbReference type="Pfam" id="PF00732">
    <property type="entry name" value="GMC_oxred_N"/>
    <property type="match status" value="1"/>
</dbReference>
<keyword evidence="8" id="KW-1185">Reference proteome</keyword>
<dbReference type="PROSITE" id="PS00623">
    <property type="entry name" value="GMC_OXRED_1"/>
    <property type="match status" value="1"/>
</dbReference>
<dbReference type="Proteomes" id="UP001275084">
    <property type="component" value="Unassembled WGS sequence"/>
</dbReference>
<accession>A0AAJ0ML65</accession>
<organism evidence="7 8">
    <name type="scientific">Lasiosphaeria hispida</name>
    <dbReference type="NCBI Taxonomy" id="260671"/>
    <lineage>
        <taxon>Eukaryota</taxon>
        <taxon>Fungi</taxon>
        <taxon>Dikarya</taxon>
        <taxon>Ascomycota</taxon>
        <taxon>Pezizomycotina</taxon>
        <taxon>Sordariomycetes</taxon>
        <taxon>Sordariomycetidae</taxon>
        <taxon>Sordariales</taxon>
        <taxon>Lasiosphaeriaceae</taxon>
        <taxon>Lasiosphaeria</taxon>
    </lineage>
</organism>
<dbReference type="GO" id="GO:0050660">
    <property type="term" value="F:flavin adenine dinucleotide binding"/>
    <property type="evidence" value="ECO:0007669"/>
    <property type="project" value="InterPro"/>
</dbReference>
<feature type="binding site" evidence="3">
    <location>
        <begin position="48"/>
        <end position="49"/>
    </location>
    <ligand>
        <name>FAD</name>
        <dbReference type="ChEBI" id="CHEBI:57692"/>
    </ligand>
</feature>
<feature type="active site" description="Proton acceptor" evidence="2">
    <location>
        <position position="624"/>
    </location>
</feature>
<dbReference type="PANTHER" id="PTHR11552">
    <property type="entry name" value="GLUCOSE-METHANOL-CHOLINE GMC OXIDOREDUCTASE"/>
    <property type="match status" value="1"/>
</dbReference>
<dbReference type="GO" id="GO:0044550">
    <property type="term" value="P:secondary metabolite biosynthetic process"/>
    <property type="evidence" value="ECO:0007669"/>
    <property type="project" value="TreeGrafter"/>
</dbReference>
<sequence>MRFSKLQLIGSLALARWTFAAPHAHASVKREASKLGESYDFIVAGGGTSGLTVADRLTEAFPDKTVLVVEYGDIEYAAGIFDPPTTLWNGSLGLGSTFLFRSLPIPDLNNRSAVTVGGKLVGGSSAVNGMFFDRGSRFDYDAWAQAQAGERDFDESPEKWNWDGLFPFFKKSVTFTEPDADVAAAYGYTWDKSAYGGTTPIYASMPPFEWGDNGVAREAWKEMGVKVLTECAGGDKNGICWAPTSEHPVTARRSHAGIGHYSAVVGSRPNYEMLVKHQVTRVVYPGGDLKSGPPMVEVRAVNGSVLFNLTAKAEVILSAGVFNTPAILQRSGIGHQSIISRLGIPLVLDSPGVGLNLQDHSGPSLSWNYTKPTHFTPSPDDMLNSTFAAAALSAFDATPARGPFTLAMGNSGLFLSLPALSPTANQTTARIAALGITGPAQMYLHNLYMSAPALLTGYRHQLGALAALLSNPAAPSLEAVFATGTSVPLINLHPLSRGVVRVDPADPLGLPIVDYRTASNPLDMEVYLSHFRYLRGMVGTQALARHGAREATPPASGEGKGGEDEALVAWMRGSLTPSYMHACCTAAMLPRRFGGVVGPDLKVFGAAGLRVVDASVFPMLVGAHLSATAYAVAEKAADIIIRKWAE</sequence>
<evidence type="ECO:0000313" key="7">
    <source>
        <dbReference type="EMBL" id="KAK3364531.1"/>
    </source>
</evidence>
<evidence type="ECO:0000256" key="1">
    <source>
        <dbReference type="ARBA" id="ARBA00010790"/>
    </source>
</evidence>
<dbReference type="Gene3D" id="3.50.50.60">
    <property type="entry name" value="FAD/NAD(P)-binding domain"/>
    <property type="match status" value="1"/>
</dbReference>
<dbReference type="SUPFAM" id="SSF51905">
    <property type="entry name" value="FAD/NAD(P)-binding domain"/>
    <property type="match status" value="1"/>
</dbReference>